<dbReference type="AlphaFoldDB" id="A0A1F6TDY9"/>
<keyword evidence="6 10" id="KW-0028">Amino-acid biosynthesis</keyword>
<accession>A0A1F6TDY9</accession>
<dbReference type="Pfam" id="PF00697">
    <property type="entry name" value="PRAI"/>
    <property type="match status" value="1"/>
</dbReference>
<comment type="caution">
    <text evidence="12">The sequence shown here is derived from an EMBL/GenBank/DDBJ whole genome shotgun (WGS) entry which is preliminary data.</text>
</comment>
<sequence>MRTRVKICGITRVEDALAAAAAGADAIGLVFDPHSPRCVRLEQAEAIARALPPFVTVVGLVVNAAPALIEEVLNRVPLDLLQFHGTETPEQCRRYHRAYLKAIAMKPDVDLIAMQARYADAAGLVLDTYSPVAAGGTGQAFDWTRVPHDLKKPVILAGGLTPANVAAAIAAVHPYAVDVSSGVELSKGIKDAGKISAFIQATEAAA</sequence>
<dbReference type="GO" id="GO:0004640">
    <property type="term" value="F:phosphoribosylanthranilate isomerase activity"/>
    <property type="evidence" value="ECO:0007669"/>
    <property type="project" value="UniProtKB-UniRule"/>
</dbReference>
<keyword evidence="9 10" id="KW-0413">Isomerase</keyword>
<keyword evidence="8 10" id="KW-0057">Aromatic amino acid biosynthesis</keyword>
<name>A0A1F6TDY9_9PROT</name>
<feature type="domain" description="N-(5'phosphoribosyl) anthranilate isomerase (PRAI)" evidence="11">
    <location>
        <begin position="5"/>
        <end position="201"/>
    </location>
</feature>
<comment type="catalytic activity">
    <reaction evidence="1 10">
        <text>N-(5-phospho-beta-D-ribosyl)anthranilate = 1-(2-carboxyphenylamino)-1-deoxy-D-ribulose 5-phosphate</text>
        <dbReference type="Rhea" id="RHEA:21540"/>
        <dbReference type="ChEBI" id="CHEBI:18277"/>
        <dbReference type="ChEBI" id="CHEBI:58613"/>
        <dbReference type="EC" id="5.3.1.24"/>
    </reaction>
</comment>
<dbReference type="Proteomes" id="UP000177925">
    <property type="component" value="Unassembled WGS sequence"/>
</dbReference>
<evidence type="ECO:0000256" key="10">
    <source>
        <dbReference type="HAMAP-Rule" id="MF_00135"/>
    </source>
</evidence>
<dbReference type="InterPro" id="IPR011060">
    <property type="entry name" value="RibuloseP-bd_barrel"/>
</dbReference>
<dbReference type="STRING" id="1817758.A2150_00710"/>
<dbReference type="CDD" id="cd00405">
    <property type="entry name" value="PRAI"/>
    <property type="match status" value="1"/>
</dbReference>
<evidence type="ECO:0000256" key="5">
    <source>
        <dbReference type="ARBA" id="ARBA00022272"/>
    </source>
</evidence>
<evidence type="ECO:0000313" key="12">
    <source>
        <dbReference type="EMBL" id="OGI43348.1"/>
    </source>
</evidence>
<evidence type="ECO:0000256" key="2">
    <source>
        <dbReference type="ARBA" id="ARBA00004664"/>
    </source>
</evidence>
<dbReference type="PANTHER" id="PTHR42894:SF1">
    <property type="entry name" value="N-(5'-PHOSPHORIBOSYL)ANTHRANILATE ISOMERASE"/>
    <property type="match status" value="1"/>
</dbReference>
<dbReference type="FunFam" id="3.20.20.70:FF:000075">
    <property type="entry name" value="Tryptophan biosynthesis protein TRP1"/>
    <property type="match status" value="1"/>
</dbReference>
<organism evidence="12 13">
    <name type="scientific">Candidatus Muproteobacteria bacterium RBG_16_64_11</name>
    <dbReference type="NCBI Taxonomy" id="1817758"/>
    <lineage>
        <taxon>Bacteria</taxon>
        <taxon>Pseudomonadati</taxon>
        <taxon>Pseudomonadota</taxon>
        <taxon>Candidatus Muproteobacteria</taxon>
    </lineage>
</organism>
<dbReference type="NCBIfam" id="NF002298">
    <property type="entry name" value="PRK01222.1-4"/>
    <property type="match status" value="1"/>
</dbReference>
<dbReference type="PANTHER" id="PTHR42894">
    <property type="entry name" value="N-(5'-PHOSPHORIBOSYL)ANTHRANILATE ISOMERASE"/>
    <property type="match status" value="1"/>
</dbReference>
<evidence type="ECO:0000256" key="9">
    <source>
        <dbReference type="ARBA" id="ARBA00023235"/>
    </source>
</evidence>
<dbReference type="HAMAP" id="MF_00135">
    <property type="entry name" value="PRAI"/>
    <property type="match status" value="1"/>
</dbReference>
<dbReference type="InterPro" id="IPR001240">
    <property type="entry name" value="PRAI_dom"/>
</dbReference>
<dbReference type="InterPro" id="IPR044643">
    <property type="entry name" value="TrpF_fam"/>
</dbReference>
<comment type="similarity">
    <text evidence="3 10">Belongs to the TrpF family.</text>
</comment>
<reference evidence="12 13" key="1">
    <citation type="journal article" date="2016" name="Nat. Commun.">
        <title>Thousands of microbial genomes shed light on interconnected biogeochemical processes in an aquifer system.</title>
        <authorList>
            <person name="Anantharaman K."/>
            <person name="Brown C.T."/>
            <person name="Hug L.A."/>
            <person name="Sharon I."/>
            <person name="Castelle C.J."/>
            <person name="Probst A.J."/>
            <person name="Thomas B.C."/>
            <person name="Singh A."/>
            <person name="Wilkins M.J."/>
            <person name="Karaoz U."/>
            <person name="Brodie E.L."/>
            <person name="Williams K.H."/>
            <person name="Hubbard S.S."/>
            <person name="Banfield J.F."/>
        </authorList>
    </citation>
    <scope>NUCLEOTIDE SEQUENCE [LARGE SCALE GENOMIC DNA]</scope>
</reference>
<evidence type="ECO:0000256" key="3">
    <source>
        <dbReference type="ARBA" id="ARBA00007571"/>
    </source>
</evidence>
<dbReference type="SUPFAM" id="SSF51366">
    <property type="entry name" value="Ribulose-phoshate binding barrel"/>
    <property type="match status" value="1"/>
</dbReference>
<dbReference type="UniPathway" id="UPA00035">
    <property type="reaction ID" value="UER00042"/>
</dbReference>
<dbReference type="NCBIfam" id="NF002299">
    <property type="entry name" value="PRK01222.1-6"/>
    <property type="match status" value="1"/>
</dbReference>
<evidence type="ECO:0000256" key="4">
    <source>
        <dbReference type="ARBA" id="ARBA00012572"/>
    </source>
</evidence>
<evidence type="ECO:0000256" key="1">
    <source>
        <dbReference type="ARBA" id="ARBA00001164"/>
    </source>
</evidence>
<keyword evidence="7 10" id="KW-0822">Tryptophan biosynthesis</keyword>
<evidence type="ECO:0000256" key="7">
    <source>
        <dbReference type="ARBA" id="ARBA00022822"/>
    </source>
</evidence>
<dbReference type="Gene3D" id="3.20.20.70">
    <property type="entry name" value="Aldolase class I"/>
    <property type="match status" value="1"/>
</dbReference>
<evidence type="ECO:0000259" key="11">
    <source>
        <dbReference type="Pfam" id="PF00697"/>
    </source>
</evidence>
<dbReference type="InterPro" id="IPR013785">
    <property type="entry name" value="Aldolase_TIM"/>
</dbReference>
<evidence type="ECO:0000256" key="8">
    <source>
        <dbReference type="ARBA" id="ARBA00023141"/>
    </source>
</evidence>
<dbReference type="GO" id="GO:0000162">
    <property type="term" value="P:L-tryptophan biosynthetic process"/>
    <property type="evidence" value="ECO:0007669"/>
    <property type="project" value="UniProtKB-UniRule"/>
</dbReference>
<gene>
    <name evidence="10" type="primary">trpF</name>
    <name evidence="12" type="ORF">A2150_00710</name>
</gene>
<dbReference type="EMBL" id="MFSS01000059">
    <property type="protein sequence ID" value="OGI43348.1"/>
    <property type="molecule type" value="Genomic_DNA"/>
</dbReference>
<evidence type="ECO:0000256" key="6">
    <source>
        <dbReference type="ARBA" id="ARBA00022605"/>
    </source>
</evidence>
<proteinExistence type="inferred from homology"/>
<dbReference type="EC" id="5.3.1.24" evidence="4 10"/>
<comment type="pathway">
    <text evidence="2 10">Amino-acid biosynthesis; L-tryptophan biosynthesis; L-tryptophan from chorismate: step 3/5.</text>
</comment>
<protein>
    <recommendedName>
        <fullName evidence="5 10">N-(5'-phosphoribosyl)anthranilate isomerase</fullName>
        <shortName evidence="10">PRAI</shortName>
        <ecNumber evidence="4 10">5.3.1.24</ecNumber>
    </recommendedName>
</protein>
<evidence type="ECO:0000313" key="13">
    <source>
        <dbReference type="Proteomes" id="UP000177925"/>
    </source>
</evidence>